<protein>
    <recommendedName>
        <fullName evidence="4">Transposase</fullName>
    </recommendedName>
</protein>
<reference evidence="2 3" key="1">
    <citation type="submission" date="2023-01" db="EMBL/GenBank/DDBJ databases">
        <title>Novel diversity within Roseofilum (Cyanobacteria; Desertifilaceae) from marine benthic mats with descriptions of four novel species.</title>
        <authorList>
            <person name="Wang Y."/>
            <person name="Berthold D.E."/>
            <person name="Hu J."/>
            <person name="Lefler F.W."/>
            <person name="Laughinghouse H.D. IV."/>
        </authorList>
    </citation>
    <scope>NUCLEOTIDE SEQUENCE [LARGE SCALE GENOMIC DNA]</scope>
    <source>
        <strain evidence="2 3">BLCC-M91</strain>
    </source>
</reference>
<dbReference type="Proteomes" id="UP001231370">
    <property type="component" value="Unassembled WGS sequence"/>
</dbReference>
<proteinExistence type="predicted"/>
<keyword evidence="3" id="KW-1185">Reference proteome</keyword>
<evidence type="ECO:0000313" key="3">
    <source>
        <dbReference type="Proteomes" id="UP001231370"/>
    </source>
</evidence>
<dbReference type="EMBL" id="JAQPOK010000117">
    <property type="protein sequence ID" value="MDJ1180313.1"/>
    <property type="molecule type" value="Genomic_DNA"/>
</dbReference>
<evidence type="ECO:0000256" key="1">
    <source>
        <dbReference type="SAM" id="MobiDB-lite"/>
    </source>
</evidence>
<feature type="region of interest" description="Disordered" evidence="1">
    <location>
        <begin position="29"/>
        <end position="65"/>
    </location>
</feature>
<evidence type="ECO:0000313" key="2">
    <source>
        <dbReference type="EMBL" id="MDJ1180313.1"/>
    </source>
</evidence>
<organism evidence="2 3">
    <name type="scientific">Roseofilum halophilum BLCC-M91</name>
    <dbReference type="NCBI Taxonomy" id="3022259"/>
    <lineage>
        <taxon>Bacteria</taxon>
        <taxon>Bacillati</taxon>
        <taxon>Cyanobacteriota</taxon>
        <taxon>Cyanophyceae</taxon>
        <taxon>Desertifilales</taxon>
        <taxon>Desertifilaceae</taxon>
        <taxon>Roseofilum</taxon>
        <taxon>Roseofilum halophilum</taxon>
    </lineage>
</organism>
<evidence type="ECO:0008006" key="4">
    <source>
        <dbReference type="Google" id="ProtNLM"/>
    </source>
</evidence>
<feature type="non-terminal residue" evidence="2">
    <location>
        <position position="1"/>
    </location>
</feature>
<sequence length="65" mass="7301">WFSHYPLPITHYRAKRCIRAEGIRIVSSSGTGEANANGEDVRPIRGRKSKMRQSSVKLEAHTVPP</sequence>
<accession>A0ABT7BMA3</accession>
<name>A0ABT7BMA3_9CYAN</name>
<comment type="caution">
    <text evidence="2">The sequence shown here is derived from an EMBL/GenBank/DDBJ whole genome shotgun (WGS) entry which is preliminary data.</text>
</comment>
<gene>
    <name evidence="2" type="ORF">PJF56_15725</name>
</gene>